<dbReference type="Proteomes" id="UP000251842">
    <property type="component" value="Chromosome"/>
</dbReference>
<protein>
    <recommendedName>
        <fullName evidence="2">HTH cro/C1-type domain-containing protein</fullName>
    </recommendedName>
</protein>
<feature type="domain" description="HTH cro/C1-type" evidence="2">
    <location>
        <begin position="42"/>
        <end position="77"/>
    </location>
</feature>
<evidence type="ECO:0000313" key="3">
    <source>
        <dbReference type="EMBL" id="AXA83675.1"/>
    </source>
</evidence>
<dbReference type="SUPFAM" id="SSF47413">
    <property type="entry name" value="lambda repressor-like DNA-binding domains"/>
    <property type="match status" value="1"/>
</dbReference>
<dbReference type="CDD" id="cd00093">
    <property type="entry name" value="HTH_XRE"/>
    <property type="match status" value="1"/>
</dbReference>
<dbReference type="InterPro" id="IPR001387">
    <property type="entry name" value="Cro/C1-type_HTH"/>
</dbReference>
<dbReference type="AlphaFoldDB" id="A0A344J3R5"/>
<name>A0A344J3R5_9GAMM</name>
<accession>A0A344J3R5</accession>
<keyword evidence="4" id="KW-1185">Reference proteome</keyword>
<dbReference type="Pfam" id="PF01381">
    <property type="entry name" value="HTH_3"/>
    <property type="match status" value="1"/>
</dbReference>
<dbReference type="OrthoDB" id="9772064at2"/>
<dbReference type="PROSITE" id="PS50943">
    <property type="entry name" value="HTH_CROC1"/>
    <property type="match status" value="1"/>
</dbReference>
<organism evidence="3 4">
    <name type="scientific">Solilutibacter oculi</name>
    <dbReference type="NCBI Taxonomy" id="2698682"/>
    <lineage>
        <taxon>Bacteria</taxon>
        <taxon>Pseudomonadati</taxon>
        <taxon>Pseudomonadota</taxon>
        <taxon>Gammaproteobacteria</taxon>
        <taxon>Lysobacterales</taxon>
        <taxon>Lysobacteraceae</taxon>
        <taxon>Solilutibacter</taxon>
    </lineage>
</organism>
<dbReference type="Gene3D" id="1.10.260.40">
    <property type="entry name" value="lambda repressor-like DNA-binding domains"/>
    <property type="match status" value="1"/>
</dbReference>
<evidence type="ECO:0000259" key="2">
    <source>
        <dbReference type="PROSITE" id="PS50943"/>
    </source>
</evidence>
<dbReference type="InterPro" id="IPR010982">
    <property type="entry name" value="Lambda_DNA-bd_dom_sf"/>
</dbReference>
<gene>
    <name evidence="3" type="ORF">DCD74_02305</name>
</gene>
<feature type="compositionally biased region" description="Low complexity" evidence="1">
    <location>
        <begin position="14"/>
        <end position="24"/>
    </location>
</feature>
<dbReference type="EMBL" id="CP029556">
    <property type="protein sequence ID" value="AXA83675.1"/>
    <property type="molecule type" value="Genomic_DNA"/>
</dbReference>
<evidence type="ECO:0000256" key="1">
    <source>
        <dbReference type="SAM" id="MobiDB-lite"/>
    </source>
</evidence>
<proteinExistence type="predicted"/>
<reference evidence="4" key="1">
    <citation type="submission" date="2018-05" db="EMBL/GenBank/DDBJ databases">
        <title>Luteimonas pekinense sp. nov., isolated from human Meibomian gland secretions, Beijing, China.</title>
        <authorList>
            <person name="Wen T."/>
            <person name="Bai H."/>
            <person name="Lv H."/>
        </authorList>
    </citation>
    <scope>NUCLEOTIDE SEQUENCE [LARGE SCALE GENOMIC DNA]</scope>
    <source>
        <strain evidence="4">83-4</strain>
    </source>
</reference>
<evidence type="ECO:0000313" key="4">
    <source>
        <dbReference type="Proteomes" id="UP000251842"/>
    </source>
</evidence>
<feature type="region of interest" description="Disordered" evidence="1">
    <location>
        <begin position="1"/>
        <end position="24"/>
    </location>
</feature>
<dbReference type="GO" id="GO:0003677">
    <property type="term" value="F:DNA binding"/>
    <property type="evidence" value="ECO:0007669"/>
    <property type="project" value="InterPro"/>
</dbReference>
<sequence>MKTLENKGFSEVGSVESTSDSASDSSRKAIGARLLVARGGDTQEGMALRMGVYKNTYSRWERGEREPSASDLIHLCREGWNINWLLTGKGPERIDAEKQGSSGAKLDPEMMQKAVESAIGVFQRFNKLPSANQLARASVLLYLLFTDNEPETAQPVDQLLARIMGEPVNADMPEPSNFPGFKGF</sequence>
<dbReference type="KEGG" id="lue:DCD74_02305"/>